<dbReference type="Proteomes" id="UP000005801">
    <property type="component" value="Unassembled WGS sequence"/>
</dbReference>
<dbReference type="OrthoDB" id="9826077at2"/>
<evidence type="ECO:0000313" key="2">
    <source>
        <dbReference type="Proteomes" id="UP000005801"/>
    </source>
</evidence>
<evidence type="ECO:0000313" key="1">
    <source>
        <dbReference type="EMBL" id="EDM79496.1"/>
    </source>
</evidence>
<dbReference type="AlphaFoldDB" id="A6G3V9"/>
<keyword evidence="2" id="KW-1185">Reference proteome</keyword>
<evidence type="ECO:0008006" key="3">
    <source>
        <dbReference type="Google" id="ProtNLM"/>
    </source>
</evidence>
<organism evidence="1 2">
    <name type="scientific">Plesiocystis pacifica SIR-1</name>
    <dbReference type="NCBI Taxonomy" id="391625"/>
    <lineage>
        <taxon>Bacteria</taxon>
        <taxon>Pseudomonadati</taxon>
        <taxon>Myxococcota</taxon>
        <taxon>Polyangia</taxon>
        <taxon>Nannocystales</taxon>
        <taxon>Nannocystaceae</taxon>
        <taxon>Plesiocystis</taxon>
    </lineage>
</organism>
<dbReference type="STRING" id="391625.PPSIR1_35257"/>
<protein>
    <recommendedName>
        <fullName evidence="3">GYF domain-containing protein</fullName>
    </recommendedName>
</protein>
<dbReference type="RefSeq" id="WP_006971408.1">
    <property type="nucleotide sequence ID" value="NZ_ABCS01000019.1"/>
</dbReference>
<dbReference type="EMBL" id="ABCS01000019">
    <property type="protein sequence ID" value="EDM79496.1"/>
    <property type="molecule type" value="Genomic_DNA"/>
</dbReference>
<accession>A6G3V9</accession>
<proteinExistence type="predicted"/>
<gene>
    <name evidence="1" type="ORF">PPSIR1_35257</name>
</gene>
<name>A6G3V9_9BACT</name>
<comment type="caution">
    <text evidence="1">The sequence shown here is derived from an EMBL/GenBank/DDBJ whole genome shotgun (WGS) entry which is preliminary data.</text>
</comment>
<sequence length="291" mass="32648">MRARLEFSLDEDPQDDVALLRSIADELEAQGEDVDSLRDLSEELEAYERPPGLLRRVSKRARDVALKQWSLVVGEYEESVEAAQLIGVSMRGERELSTEERSKVKEQVLDLMRVVPAGLIVAVNSVVPVPGTSVFLPWVLIRLGLMPSRWREAHLLAQLRKQEARLRQAGRTDQAEKISTIVSQLEHAADEREAIQRESALLSHWDANGNGVWDDDERAAYDAEVTRVRELVASRPGRKRWFFEYEGEVYGPTKLSDLGEVGKLDELQASLLISFDGKTGWVALADVFGAA</sequence>
<reference evidence="1 2" key="1">
    <citation type="submission" date="2007-06" db="EMBL/GenBank/DDBJ databases">
        <authorList>
            <person name="Shimkets L."/>
            <person name="Ferriera S."/>
            <person name="Johnson J."/>
            <person name="Kravitz S."/>
            <person name="Beeson K."/>
            <person name="Sutton G."/>
            <person name="Rogers Y.-H."/>
            <person name="Friedman R."/>
            <person name="Frazier M."/>
            <person name="Venter J.C."/>
        </authorList>
    </citation>
    <scope>NUCLEOTIDE SEQUENCE [LARGE SCALE GENOMIC DNA]</scope>
    <source>
        <strain evidence="1 2">SIR-1</strain>
    </source>
</reference>